<reference evidence="10" key="1">
    <citation type="submission" date="2020-05" db="EMBL/GenBank/DDBJ databases">
        <authorList>
            <person name="Chiriac C."/>
            <person name="Salcher M."/>
            <person name="Ghai R."/>
            <person name="Kavagutti S V."/>
        </authorList>
    </citation>
    <scope>NUCLEOTIDE SEQUENCE</scope>
</reference>
<dbReference type="PROSITE" id="PS00108">
    <property type="entry name" value="PROTEIN_KINASE_ST"/>
    <property type="match status" value="1"/>
</dbReference>
<dbReference type="InterPro" id="IPR008271">
    <property type="entry name" value="Ser/Thr_kinase_AS"/>
</dbReference>
<name>A0A6J6XQ99_9ZZZZ</name>
<dbReference type="SMART" id="SM00740">
    <property type="entry name" value="PASTA"/>
    <property type="match status" value="4"/>
</dbReference>
<evidence type="ECO:0000259" key="8">
    <source>
        <dbReference type="PROSITE" id="PS50011"/>
    </source>
</evidence>
<organism evidence="10">
    <name type="scientific">freshwater metagenome</name>
    <dbReference type="NCBI Taxonomy" id="449393"/>
    <lineage>
        <taxon>unclassified sequences</taxon>
        <taxon>metagenomes</taxon>
        <taxon>ecological metagenomes</taxon>
    </lineage>
</organism>
<evidence type="ECO:0000256" key="1">
    <source>
        <dbReference type="ARBA" id="ARBA00022527"/>
    </source>
</evidence>
<keyword evidence="2" id="KW-0808">Transferase</keyword>
<keyword evidence="3" id="KW-0547">Nucleotide-binding</keyword>
<evidence type="ECO:0000256" key="4">
    <source>
        <dbReference type="ARBA" id="ARBA00022777"/>
    </source>
</evidence>
<evidence type="ECO:0000256" key="6">
    <source>
        <dbReference type="SAM" id="MobiDB-lite"/>
    </source>
</evidence>
<dbReference type="GO" id="GO:0004674">
    <property type="term" value="F:protein serine/threonine kinase activity"/>
    <property type="evidence" value="ECO:0007669"/>
    <property type="project" value="UniProtKB-KW"/>
</dbReference>
<dbReference type="Gene3D" id="3.30.10.20">
    <property type="match status" value="4"/>
</dbReference>
<feature type="compositionally biased region" description="Low complexity" evidence="6">
    <location>
        <begin position="225"/>
        <end position="241"/>
    </location>
</feature>
<dbReference type="InterPro" id="IPR000719">
    <property type="entry name" value="Prot_kinase_dom"/>
</dbReference>
<dbReference type="CDD" id="cd14014">
    <property type="entry name" value="STKc_PknB_like"/>
    <property type="match status" value="1"/>
</dbReference>
<dbReference type="EMBL" id="CAFAAK010000074">
    <property type="protein sequence ID" value="CAB4798315.1"/>
    <property type="molecule type" value="Genomic_DNA"/>
</dbReference>
<evidence type="ECO:0000256" key="2">
    <source>
        <dbReference type="ARBA" id="ARBA00022679"/>
    </source>
</evidence>
<dbReference type="InterPro" id="IPR011009">
    <property type="entry name" value="Kinase-like_dom_sf"/>
</dbReference>
<evidence type="ECO:0000259" key="9">
    <source>
        <dbReference type="PROSITE" id="PS51178"/>
    </source>
</evidence>
<evidence type="ECO:0000313" key="10">
    <source>
        <dbReference type="EMBL" id="CAB4798315.1"/>
    </source>
</evidence>
<dbReference type="PANTHER" id="PTHR43289:SF34">
    <property type="entry name" value="SERINE_THREONINE-PROTEIN KINASE YBDM-RELATED"/>
    <property type="match status" value="1"/>
</dbReference>
<dbReference type="InterPro" id="IPR005543">
    <property type="entry name" value="PASTA_dom"/>
</dbReference>
<dbReference type="PROSITE" id="PS51178">
    <property type="entry name" value="PASTA"/>
    <property type="match status" value="4"/>
</dbReference>
<keyword evidence="1" id="KW-0723">Serine/threonine-protein kinase</keyword>
<keyword evidence="7" id="KW-0812">Transmembrane</keyword>
<keyword evidence="4" id="KW-0418">Kinase</keyword>
<evidence type="ECO:0000256" key="7">
    <source>
        <dbReference type="SAM" id="Phobius"/>
    </source>
</evidence>
<gene>
    <name evidence="10" type="ORF">UFOPK3024_00449</name>
</gene>
<feature type="domain" description="PASTA" evidence="9">
    <location>
        <begin position="493"/>
        <end position="556"/>
    </location>
</feature>
<keyword evidence="5" id="KW-0067">ATP-binding</keyword>
<sequence>MHDQGTDSGEIYLVMEFVTGSTLRDLLRARGRLSVNEALDVLEPVLDALSAAHAAGLAHRDVKPENILITSDGRIKVADFGLARAVSGATQATRGVVIGTVAYLAPEQVQGGSGNERSDVYSAGVLLFEMLTGKPPYDGDTPAIVAVRHVNEDVPAPSQLIPGSPAAMDALVAGATNRDPSVRYSDAQGFLAAVRATRQRLGLPAIAAIGGFIAEPTFHDTLIVSTDSPVTSSPSPAAAPSDPERFKTGVLSNPVPAEPEVRKKSRKGLIAFLLVIALAVAAGAGAWALGRTPQVVVPKVVGLTELQAKAALAKVAFTTEFADDSFSETVAAGKVISSDPVAGQQADEKSAVTLTVSKGPERYTIPNLTKRTVTDAEAAITGSNLTVGTTTQAYNSTVGKGLVVSTSPKADSSVKRDTVVNLIVSKGPEILKVPNVTGQTSSAAQSALSKAGFKSAVSLQYSEAVAKGVVISQSPSSGTAARDSTIKLVVSNGPPLVTVPNIVSKSLSQATSILSAAGFKISVRTNIPGGGNIVVQQSPGAGSSRPKGSTIVVDVF</sequence>
<dbReference type="PROSITE" id="PS50011">
    <property type="entry name" value="PROTEIN_KINASE_DOM"/>
    <property type="match status" value="1"/>
</dbReference>
<evidence type="ECO:0000256" key="3">
    <source>
        <dbReference type="ARBA" id="ARBA00022741"/>
    </source>
</evidence>
<dbReference type="FunFam" id="1.10.510.10:FF:000021">
    <property type="entry name" value="Serine/threonine protein kinase"/>
    <property type="match status" value="1"/>
</dbReference>
<dbReference type="SMART" id="SM00220">
    <property type="entry name" value="S_TKc"/>
    <property type="match status" value="1"/>
</dbReference>
<dbReference type="PANTHER" id="PTHR43289">
    <property type="entry name" value="MITOGEN-ACTIVATED PROTEIN KINASE KINASE KINASE 20-RELATED"/>
    <property type="match status" value="1"/>
</dbReference>
<dbReference type="SUPFAM" id="SSF56112">
    <property type="entry name" value="Protein kinase-like (PK-like)"/>
    <property type="match status" value="1"/>
</dbReference>
<protein>
    <submittedName>
        <fullName evidence="10">Unannotated protein</fullName>
    </submittedName>
</protein>
<proteinExistence type="predicted"/>
<feature type="domain" description="PASTA" evidence="9">
    <location>
        <begin position="427"/>
        <end position="492"/>
    </location>
</feature>
<feature type="domain" description="PASTA" evidence="9">
    <location>
        <begin position="359"/>
        <end position="426"/>
    </location>
</feature>
<dbReference type="AlphaFoldDB" id="A0A6J6XQ99"/>
<feature type="transmembrane region" description="Helical" evidence="7">
    <location>
        <begin position="269"/>
        <end position="289"/>
    </location>
</feature>
<accession>A0A6J6XQ99</accession>
<dbReference type="CDD" id="cd06577">
    <property type="entry name" value="PASTA_pknB"/>
    <property type="match status" value="4"/>
</dbReference>
<keyword evidence="7" id="KW-0472">Membrane</keyword>
<keyword evidence="7" id="KW-1133">Transmembrane helix</keyword>
<dbReference type="SUPFAM" id="SSF54184">
    <property type="entry name" value="Penicillin-binding protein 2x (pbp-2x), c-terminal domain"/>
    <property type="match status" value="1"/>
</dbReference>
<dbReference type="GO" id="GO:0005524">
    <property type="term" value="F:ATP binding"/>
    <property type="evidence" value="ECO:0007669"/>
    <property type="project" value="UniProtKB-KW"/>
</dbReference>
<evidence type="ECO:0000256" key="5">
    <source>
        <dbReference type="ARBA" id="ARBA00022840"/>
    </source>
</evidence>
<feature type="region of interest" description="Disordered" evidence="6">
    <location>
        <begin position="225"/>
        <end position="247"/>
    </location>
</feature>
<feature type="domain" description="PASTA" evidence="9">
    <location>
        <begin position="291"/>
        <end position="358"/>
    </location>
</feature>
<dbReference type="Gene3D" id="1.10.510.10">
    <property type="entry name" value="Transferase(Phosphotransferase) domain 1"/>
    <property type="match status" value="1"/>
</dbReference>
<dbReference type="Pfam" id="PF00069">
    <property type="entry name" value="Pkinase"/>
    <property type="match status" value="1"/>
</dbReference>
<dbReference type="Pfam" id="PF03793">
    <property type="entry name" value="PASTA"/>
    <property type="match status" value="4"/>
</dbReference>
<feature type="domain" description="Protein kinase" evidence="8">
    <location>
        <begin position="1"/>
        <end position="201"/>
    </location>
</feature>